<protein>
    <submittedName>
        <fullName evidence="2">Phospholipase</fullName>
    </submittedName>
</protein>
<dbReference type="AlphaFoldDB" id="A0A3S1AEI2"/>
<evidence type="ECO:0000259" key="1">
    <source>
        <dbReference type="Pfam" id="PF12146"/>
    </source>
</evidence>
<dbReference type="RefSeq" id="WP_127086005.1">
    <property type="nucleotide sequence ID" value="NZ_RSCL01000027.1"/>
</dbReference>
<dbReference type="EMBL" id="RSCL01000027">
    <property type="protein sequence ID" value="RUS99241.1"/>
    <property type="molecule type" value="Genomic_DNA"/>
</dbReference>
<dbReference type="Pfam" id="PF12146">
    <property type="entry name" value="Hydrolase_4"/>
    <property type="match status" value="1"/>
</dbReference>
<dbReference type="Gene3D" id="3.40.50.1820">
    <property type="entry name" value="alpha/beta hydrolase"/>
    <property type="match status" value="1"/>
</dbReference>
<organism evidence="2 3">
    <name type="scientific">Dulcicalothrix desertica PCC 7102</name>
    <dbReference type="NCBI Taxonomy" id="232991"/>
    <lineage>
        <taxon>Bacteria</taxon>
        <taxon>Bacillati</taxon>
        <taxon>Cyanobacteriota</taxon>
        <taxon>Cyanophyceae</taxon>
        <taxon>Nostocales</taxon>
        <taxon>Calotrichaceae</taxon>
        <taxon>Dulcicalothrix</taxon>
    </lineage>
</organism>
<name>A0A3S1AEI2_9CYAN</name>
<dbReference type="PANTHER" id="PTHR12277">
    <property type="entry name" value="ALPHA/BETA HYDROLASE DOMAIN-CONTAINING PROTEIN"/>
    <property type="match status" value="1"/>
</dbReference>
<dbReference type="InterPro" id="IPR029058">
    <property type="entry name" value="AB_hydrolase_fold"/>
</dbReference>
<dbReference type="Proteomes" id="UP000271624">
    <property type="component" value="Unassembled WGS sequence"/>
</dbReference>
<dbReference type="SUPFAM" id="SSF53474">
    <property type="entry name" value="alpha/beta-Hydrolases"/>
    <property type="match status" value="1"/>
</dbReference>
<gene>
    <name evidence="2" type="ORF">DSM106972_079430</name>
</gene>
<feature type="domain" description="Serine aminopeptidase S33" evidence="1">
    <location>
        <begin position="71"/>
        <end position="188"/>
    </location>
</feature>
<sequence length="280" mass="31279">MGLLVIFAYIATCLFLYARQHKYLFYPSSEIEKTPAAYDVSFEEVWIPVSSNGNERIYAWWMDNSKYSNGKVLLYLHGNAANIGANLYAATGYYKAGFSVLLIDYRGFGLSIGKHPTEKSVYEDASTAWNYLVTQRKVAAHNIYIYGHSLGGAVAIELVTKHPEAAGLIVESTFTSIRNVIVARKLFRFFPVKLILKQNFDSISKIPLIKIPILLIHGAEDSTVPAFMSKQLYNAAPKPKEVLIVPGADHNNVGEFAPSVYLKAVQSFIKLIEAKRPTIY</sequence>
<dbReference type="OrthoDB" id="9776685at2"/>
<reference evidence="2" key="2">
    <citation type="journal article" date="2019" name="Genome Biol. Evol.">
        <title>Day and night: Metabolic profiles and evolutionary relationships of six axenic non-marine cyanobacteria.</title>
        <authorList>
            <person name="Will S.E."/>
            <person name="Henke P."/>
            <person name="Boedeker C."/>
            <person name="Huang S."/>
            <person name="Brinkmann H."/>
            <person name="Rohde M."/>
            <person name="Jarek M."/>
            <person name="Friedl T."/>
            <person name="Seufert S."/>
            <person name="Schumacher M."/>
            <person name="Overmann J."/>
            <person name="Neumann-Schaal M."/>
            <person name="Petersen J."/>
        </authorList>
    </citation>
    <scope>NUCLEOTIDE SEQUENCE [LARGE SCALE GENOMIC DNA]</scope>
    <source>
        <strain evidence="2">PCC 7102</strain>
    </source>
</reference>
<keyword evidence="3" id="KW-1185">Reference proteome</keyword>
<evidence type="ECO:0000313" key="3">
    <source>
        <dbReference type="Proteomes" id="UP000271624"/>
    </source>
</evidence>
<reference evidence="2" key="1">
    <citation type="submission" date="2018-12" db="EMBL/GenBank/DDBJ databases">
        <authorList>
            <person name="Will S."/>
            <person name="Neumann-Schaal M."/>
            <person name="Henke P."/>
        </authorList>
    </citation>
    <scope>NUCLEOTIDE SEQUENCE</scope>
    <source>
        <strain evidence="2">PCC 7102</strain>
    </source>
</reference>
<proteinExistence type="predicted"/>
<accession>A0A3S1AEI2</accession>
<comment type="caution">
    <text evidence="2">The sequence shown here is derived from an EMBL/GenBank/DDBJ whole genome shotgun (WGS) entry which is preliminary data.</text>
</comment>
<dbReference type="InterPro" id="IPR022742">
    <property type="entry name" value="Hydrolase_4"/>
</dbReference>
<evidence type="ECO:0000313" key="2">
    <source>
        <dbReference type="EMBL" id="RUS99241.1"/>
    </source>
</evidence>
<dbReference type="PANTHER" id="PTHR12277:SF81">
    <property type="entry name" value="PROTEIN ABHD13"/>
    <property type="match status" value="1"/>
</dbReference>